<gene>
    <name evidence="1" type="ORF">C8C76_12619</name>
</gene>
<evidence type="ECO:0000313" key="2">
    <source>
        <dbReference type="Proteomes" id="UP000244089"/>
    </source>
</evidence>
<dbReference type="InterPro" id="IPR014710">
    <property type="entry name" value="RmlC-like_jellyroll"/>
</dbReference>
<dbReference type="Proteomes" id="UP000244089">
    <property type="component" value="Unassembled WGS sequence"/>
</dbReference>
<dbReference type="RefSeq" id="WP_108141353.1">
    <property type="nucleotide sequence ID" value="NZ_QAXS01000026.1"/>
</dbReference>
<proteinExistence type="predicted"/>
<dbReference type="Gene3D" id="2.60.120.10">
    <property type="entry name" value="Jelly Rolls"/>
    <property type="match status" value="1"/>
</dbReference>
<dbReference type="EMBL" id="QAXS01000026">
    <property type="protein sequence ID" value="PTV96182.1"/>
    <property type="molecule type" value="Genomic_DNA"/>
</dbReference>
<sequence>MKFFDLDEYLEKDEKCNIFSYEEKHSMRIVQFFEGDFMPPRPFIGESIMFLMEGKISYKINRKDYIMKKNQIIVFNDDLVSLTAKEDCLLLFIRINGEEEKEFYSMKKSQTM</sequence>
<name>A0A2T5RHJ4_9FIRM</name>
<organism evidence="1 2">
    <name type="scientific">Halanaerobium saccharolyticum</name>
    <dbReference type="NCBI Taxonomy" id="43595"/>
    <lineage>
        <taxon>Bacteria</taxon>
        <taxon>Bacillati</taxon>
        <taxon>Bacillota</taxon>
        <taxon>Clostridia</taxon>
        <taxon>Halanaerobiales</taxon>
        <taxon>Halanaerobiaceae</taxon>
        <taxon>Halanaerobium</taxon>
    </lineage>
</organism>
<reference evidence="1 2" key="1">
    <citation type="submission" date="2018-04" db="EMBL/GenBank/DDBJ databases">
        <title>Subsurface microbial communities from deep shales in Ohio and West Virginia, USA.</title>
        <authorList>
            <person name="Wrighton K."/>
        </authorList>
    </citation>
    <scope>NUCLEOTIDE SEQUENCE [LARGE SCALE GENOMIC DNA]</scope>
    <source>
        <strain evidence="1 2">WC1</strain>
    </source>
</reference>
<protein>
    <recommendedName>
        <fullName evidence="3">AraC-type arabinose-binding/dimerisation domain-containing protein</fullName>
    </recommendedName>
</protein>
<comment type="caution">
    <text evidence="1">The sequence shown here is derived from an EMBL/GenBank/DDBJ whole genome shotgun (WGS) entry which is preliminary data.</text>
</comment>
<evidence type="ECO:0008006" key="3">
    <source>
        <dbReference type="Google" id="ProtNLM"/>
    </source>
</evidence>
<accession>A0A2T5RHJ4</accession>
<evidence type="ECO:0000313" key="1">
    <source>
        <dbReference type="EMBL" id="PTV96182.1"/>
    </source>
</evidence>
<dbReference type="AlphaFoldDB" id="A0A2T5RHJ4"/>